<proteinExistence type="predicted"/>
<dbReference type="GO" id="GO:0015035">
    <property type="term" value="F:protein-disulfide reductase activity"/>
    <property type="evidence" value="ECO:0007669"/>
    <property type="project" value="InterPro"/>
</dbReference>
<comment type="caution">
    <text evidence="1">The sequence shown here is derived from an EMBL/GenBank/DDBJ whole genome shotgun (WGS) entry which is preliminary data.</text>
</comment>
<dbReference type="Proteomes" id="UP000807785">
    <property type="component" value="Unassembled WGS sequence"/>
</dbReference>
<dbReference type="AlphaFoldDB" id="A0A9D7HN45"/>
<gene>
    <name evidence="1" type="ORF">IPH26_16245</name>
</gene>
<protein>
    <submittedName>
        <fullName evidence="1">DUF393 domain-containing protein</fullName>
    </submittedName>
</protein>
<evidence type="ECO:0000313" key="2">
    <source>
        <dbReference type="Proteomes" id="UP000807785"/>
    </source>
</evidence>
<dbReference type="EMBL" id="JADJEV010000004">
    <property type="protein sequence ID" value="MBK6974423.1"/>
    <property type="molecule type" value="Genomic_DNA"/>
</dbReference>
<name>A0A9D7HN45_9PROT</name>
<organism evidence="1 2">
    <name type="scientific">Candidatus Methylophosphatis roskildensis</name>
    <dbReference type="NCBI Taxonomy" id="2899263"/>
    <lineage>
        <taxon>Bacteria</taxon>
        <taxon>Pseudomonadati</taxon>
        <taxon>Pseudomonadota</taxon>
        <taxon>Betaproteobacteria</taxon>
        <taxon>Nitrosomonadales</taxon>
        <taxon>Sterolibacteriaceae</taxon>
        <taxon>Candidatus Methylophosphatis</taxon>
    </lineage>
</organism>
<accession>A0A9D7HN45</accession>
<evidence type="ECO:0000313" key="1">
    <source>
        <dbReference type="EMBL" id="MBK6974423.1"/>
    </source>
</evidence>
<sequence>MSDIYPLTLLYDGDCAICRFEIAWLKRRDHRGRLRFVDIAAADLDARRWGRRNGFARSVAPQALSSPGAHRGQS</sequence>
<dbReference type="Pfam" id="PF04134">
    <property type="entry name" value="DCC1-like"/>
    <property type="match status" value="1"/>
</dbReference>
<dbReference type="InterPro" id="IPR007263">
    <property type="entry name" value="DCC1-like"/>
</dbReference>
<reference evidence="1" key="1">
    <citation type="submission" date="2020-10" db="EMBL/GenBank/DDBJ databases">
        <title>Connecting structure to function with the recovery of over 1000 high-quality activated sludge metagenome-assembled genomes encoding full-length rRNA genes using long-read sequencing.</title>
        <authorList>
            <person name="Singleton C.M."/>
            <person name="Petriglieri F."/>
            <person name="Kristensen J.M."/>
            <person name="Kirkegaard R.H."/>
            <person name="Michaelsen T.Y."/>
            <person name="Andersen M.H."/>
            <person name="Karst S.M."/>
            <person name="Dueholm M.S."/>
            <person name="Nielsen P.H."/>
            <person name="Albertsen M."/>
        </authorList>
    </citation>
    <scope>NUCLEOTIDE SEQUENCE</scope>
    <source>
        <strain evidence="1">Bjer_18-Q3-R1-45_BAT3C.347</strain>
    </source>
</reference>